<proteinExistence type="predicted"/>
<feature type="region of interest" description="Disordered" evidence="1">
    <location>
        <begin position="174"/>
        <end position="205"/>
    </location>
</feature>
<keyword evidence="3" id="KW-1185">Reference proteome</keyword>
<reference evidence="2" key="1">
    <citation type="submission" date="2021-05" db="EMBL/GenBank/DDBJ databases">
        <authorList>
            <person name="Tigano A."/>
        </authorList>
    </citation>
    <scope>NUCLEOTIDE SEQUENCE</scope>
</reference>
<dbReference type="EMBL" id="CAJRST010005557">
    <property type="protein sequence ID" value="CAG5891925.1"/>
    <property type="molecule type" value="Genomic_DNA"/>
</dbReference>
<name>A0A8S4AUL3_9TELE</name>
<dbReference type="AlphaFoldDB" id="A0A8S4AUL3"/>
<organism evidence="2 3">
    <name type="scientific">Menidia menidia</name>
    <name type="common">Atlantic silverside</name>
    <dbReference type="NCBI Taxonomy" id="238744"/>
    <lineage>
        <taxon>Eukaryota</taxon>
        <taxon>Metazoa</taxon>
        <taxon>Chordata</taxon>
        <taxon>Craniata</taxon>
        <taxon>Vertebrata</taxon>
        <taxon>Euteleostomi</taxon>
        <taxon>Actinopterygii</taxon>
        <taxon>Neopterygii</taxon>
        <taxon>Teleostei</taxon>
        <taxon>Neoteleostei</taxon>
        <taxon>Acanthomorphata</taxon>
        <taxon>Ovalentaria</taxon>
        <taxon>Atherinomorphae</taxon>
        <taxon>Atheriniformes</taxon>
        <taxon>Atherinopsidae</taxon>
        <taxon>Menidiinae</taxon>
        <taxon>Menidia</taxon>
    </lineage>
</organism>
<evidence type="ECO:0000256" key="1">
    <source>
        <dbReference type="SAM" id="MobiDB-lite"/>
    </source>
</evidence>
<feature type="region of interest" description="Disordered" evidence="1">
    <location>
        <begin position="48"/>
        <end position="74"/>
    </location>
</feature>
<protein>
    <submittedName>
        <fullName evidence="2">(Atlantic silverside) hypothetical protein</fullName>
    </submittedName>
</protein>
<feature type="compositionally biased region" description="Gly residues" evidence="1">
    <location>
        <begin position="185"/>
        <end position="194"/>
    </location>
</feature>
<accession>A0A8S4AUL3</accession>
<evidence type="ECO:0000313" key="2">
    <source>
        <dbReference type="EMBL" id="CAG5891925.1"/>
    </source>
</evidence>
<comment type="caution">
    <text evidence="2">The sequence shown here is derived from an EMBL/GenBank/DDBJ whole genome shotgun (WGS) entry which is preliminary data.</text>
</comment>
<gene>
    <name evidence="2" type="ORF">MMEN_LOCUS6433</name>
</gene>
<dbReference type="Proteomes" id="UP000677803">
    <property type="component" value="Unassembled WGS sequence"/>
</dbReference>
<dbReference type="OrthoDB" id="9940536at2759"/>
<sequence length="326" mass="33802">MTTRHSNAPIATHPWQRTHGVRLEECDVPLRVSVPVARALRMGCGGSAVHPLAGEEGETGSKAGGRGDSAGSKVTADSGVVASHILEELLSQGIIPEGRSLEGRSQEGRSQEGCHGAAYSITLEGGGGSVRRPPARLEALRAPRPPRREEVDEKMRLAEERRQVKENELKARLRRKSARVRVQAPGGGGGGGQDGSLQPPPPPDLWGLPPRGIPAHYVYPQAFVQPSVVIPHVAPAAAPPAASSPFVDYGGGAAYAQYAAAAAVATAAAYEQPYPYAASPAAPGYVATPGYGYAVPQPLAAATPGAAAAAAAFGQYQQQLQADRMQ</sequence>
<evidence type="ECO:0000313" key="3">
    <source>
        <dbReference type="Proteomes" id="UP000677803"/>
    </source>
</evidence>